<dbReference type="PANTHER" id="PTHR48079:SF6">
    <property type="entry name" value="NAD(P)-BINDING DOMAIN-CONTAINING PROTEIN-RELATED"/>
    <property type="match status" value="1"/>
</dbReference>
<reference evidence="2 3" key="1">
    <citation type="journal article" date="2019" name="Emerg. Microbes Infect.">
        <title>Comprehensive subspecies identification of 175 nontuberculous mycobacteria species based on 7547 genomic profiles.</title>
        <authorList>
            <person name="Matsumoto Y."/>
            <person name="Kinjo T."/>
            <person name="Motooka D."/>
            <person name="Nabeya D."/>
            <person name="Jung N."/>
            <person name="Uechi K."/>
            <person name="Horii T."/>
            <person name="Iida T."/>
            <person name="Fujita J."/>
            <person name="Nakamura S."/>
        </authorList>
    </citation>
    <scope>NUCLEOTIDE SEQUENCE [LARGE SCALE GENOMIC DNA]</scope>
    <source>
        <strain evidence="2 3">JCM 6391</strain>
    </source>
</reference>
<dbReference type="InterPro" id="IPR051783">
    <property type="entry name" value="NAD(P)-dependent_oxidoreduct"/>
</dbReference>
<dbReference type="GO" id="GO:0005737">
    <property type="term" value="C:cytoplasm"/>
    <property type="evidence" value="ECO:0007669"/>
    <property type="project" value="TreeGrafter"/>
</dbReference>
<dbReference type="KEGG" id="mnm:MNVM_26970"/>
<feature type="domain" description="NAD-dependent epimerase/dehydratase" evidence="1">
    <location>
        <begin position="11"/>
        <end position="235"/>
    </location>
</feature>
<keyword evidence="3" id="KW-1185">Reference proteome</keyword>
<evidence type="ECO:0000313" key="2">
    <source>
        <dbReference type="EMBL" id="BBX13616.1"/>
    </source>
</evidence>
<accession>A0A7I7JP52</accession>
<dbReference type="GO" id="GO:0004029">
    <property type="term" value="F:aldehyde dehydrogenase (NAD+) activity"/>
    <property type="evidence" value="ECO:0007669"/>
    <property type="project" value="TreeGrafter"/>
</dbReference>
<name>A0A7I7JP52_9MYCO</name>
<dbReference type="Proteomes" id="UP000466997">
    <property type="component" value="Chromosome"/>
</dbReference>
<dbReference type="InterPro" id="IPR001509">
    <property type="entry name" value="Epimerase_deHydtase"/>
</dbReference>
<dbReference type="PANTHER" id="PTHR48079">
    <property type="entry name" value="PROTEIN YEEZ"/>
    <property type="match status" value="1"/>
</dbReference>
<sequence>MTDHADTHKKLVIGASGFLGSHVTRQLVDAGEDVRVLIRATSSTRAIDGLDVDVRRGDIFDQDAVRSAMNGCDVVYYCVVDARAWLTDPEPLYRTNVEALRHVLDVAAGAALDRFVFTSSIGTIGRVDHGLADERTAHNWLDSGGDYIRSRVEAENLVLDYHRDKGLPAVAMCVANTYGSGDWQPTPHGGLVAAAVRGKLPFYISGAQAEVVGVDDAARALILAGQRGRPGQRYIVSERFMSARDIYRAACAAVDVEPPRWGVPVAVMSALGHLAQFAARRRRRETALTPLSIRLMHIMSPMSHDKAVRELGWEPRPATEALAEAAGFFRSRRRTKNQESS</sequence>
<dbReference type="Pfam" id="PF01370">
    <property type="entry name" value="Epimerase"/>
    <property type="match status" value="1"/>
</dbReference>
<proteinExistence type="predicted"/>
<gene>
    <name evidence="2" type="ORF">MNVM_26970</name>
</gene>
<protein>
    <submittedName>
        <fullName evidence="2">Epimerase</fullName>
    </submittedName>
</protein>
<dbReference type="EMBL" id="AP022562">
    <property type="protein sequence ID" value="BBX13616.1"/>
    <property type="molecule type" value="Genomic_DNA"/>
</dbReference>
<dbReference type="RefSeq" id="WP_193465098.1">
    <property type="nucleotide sequence ID" value="NZ_AP022562.1"/>
</dbReference>
<dbReference type="AlphaFoldDB" id="A0A7I7JP52"/>
<dbReference type="SUPFAM" id="SSF51735">
    <property type="entry name" value="NAD(P)-binding Rossmann-fold domains"/>
    <property type="match status" value="1"/>
</dbReference>
<organism evidence="2 3">
    <name type="scientific">Mycobacterium novum</name>
    <dbReference type="NCBI Taxonomy" id="2492438"/>
    <lineage>
        <taxon>Bacteria</taxon>
        <taxon>Bacillati</taxon>
        <taxon>Actinomycetota</taxon>
        <taxon>Actinomycetes</taxon>
        <taxon>Mycobacteriales</taxon>
        <taxon>Mycobacteriaceae</taxon>
        <taxon>Mycobacterium</taxon>
    </lineage>
</organism>
<dbReference type="InterPro" id="IPR036291">
    <property type="entry name" value="NAD(P)-bd_dom_sf"/>
</dbReference>
<evidence type="ECO:0000313" key="3">
    <source>
        <dbReference type="Proteomes" id="UP000466997"/>
    </source>
</evidence>
<dbReference type="Gene3D" id="3.40.50.720">
    <property type="entry name" value="NAD(P)-binding Rossmann-like Domain"/>
    <property type="match status" value="1"/>
</dbReference>
<evidence type="ECO:0000259" key="1">
    <source>
        <dbReference type="Pfam" id="PF01370"/>
    </source>
</evidence>